<dbReference type="SUPFAM" id="SSF52141">
    <property type="entry name" value="Uracil-DNA glycosylase-like"/>
    <property type="match status" value="1"/>
</dbReference>
<evidence type="ECO:0000256" key="1">
    <source>
        <dbReference type="ARBA" id="ARBA00001400"/>
    </source>
</evidence>
<evidence type="ECO:0000256" key="11">
    <source>
        <dbReference type="ARBA" id="ARBA00023204"/>
    </source>
</evidence>
<comment type="catalytic activity">
    <reaction evidence="1">
        <text>Hydrolyzes single-stranded DNA or mismatched double-stranded DNA and polynucleotides, releasing free uracil.</text>
        <dbReference type="EC" id="3.2.2.27"/>
    </reaction>
</comment>
<dbReference type="Pfam" id="PF03167">
    <property type="entry name" value="UDG"/>
    <property type="match status" value="1"/>
</dbReference>
<dbReference type="Proteomes" id="UP001424741">
    <property type="component" value="Unassembled WGS sequence"/>
</dbReference>
<evidence type="ECO:0000256" key="6">
    <source>
        <dbReference type="ARBA" id="ARBA00022723"/>
    </source>
</evidence>
<evidence type="ECO:0000259" key="13">
    <source>
        <dbReference type="SMART" id="SM00986"/>
    </source>
</evidence>
<comment type="similarity">
    <text evidence="2">Belongs to the uracil-DNA glycosylase (UDG) superfamily. Type 4 (UDGa) family.</text>
</comment>
<evidence type="ECO:0000256" key="12">
    <source>
        <dbReference type="SAM" id="MobiDB-lite"/>
    </source>
</evidence>
<keyword evidence="8" id="KW-0378">Hydrolase</keyword>
<evidence type="ECO:0000256" key="7">
    <source>
        <dbReference type="ARBA" id="ARBA00022763"/>
    </source>
</evidence>
<dbReference type="PANTHER" id="PTHR33693:SF1">
    <property type="entry name" value="TYPE-4 URACIL-DNA GLYCOSYLASE"/>
    <property type="match status" value="1"/>
</dbReference>
<evidence type="ECO:0000256" key="4">
    <source>
        <dbReference type="ARBA" id="ARBA00019403"/>
    </source>
</evidence>
<keyword evidence="15" id="KW-1185">Reference proteome</keyword>
<dbReference type="EMBL" id="BAABRL010000009">
    <property type="protein sequence ID" value="GAA5496713.1"/>
    <property type="molecule type" value="Genomic_DNA"/>
</dbReference>
<dbReference type="SMART" id="SM00986">
    <property type="entry name" value="UDG"/>
    <property type="match status" value="1"/>
</dbReference>
<keyword evidence="9" id="KW-0408">Iron</keyword>
<dbReference type="PANTHER" id="PTHR33693">
    <property type="entry name" value="TYPE-5 URACIL-DNA GLYCOSYLASE"/>
    <property type="match status" value="1"/>
</dbReference>
<evidence type="ECO:0000313" key="15">
    <source>
        <dbReference type="Proteomes" id="UP001424741"/>
    </source>
</evidence>
<keyword evidence="11" id="KW-0234">DNA repair</keyword>
<accession>A0ABP9V1Z9</accession>
<keyword evidence="10" id="KW-0411">Iron-sulfur</keyword>
<comment type="caution">
    <text evidence="14">The sequence shown here is derived from an EMBL/GenBank/DDBJ whole genome shotgun (WGS) entry which is preliminary data.</text>
</comment>
<evidence type="ECO:0000256" key="3">
    <source>
        <dbReference type="ARBA" id="ARBA00012030"/>
    </source>
</evidence>
<evidence type="ECO:0000256" key="10">
    <source>
        <dbReference type="ARBA" id="ARBA00023014"/>
    </source>
</evidence>
<gene>
    <name evidence="14" type="ORF">Rhal01_02898</name>
</gene>
<feature type="region of interest" description="Disordered" evidence="12">
    <location>
        <begin position="78"/>
        <end position="117"/>
    </location>
</feature>
<dbReference type="Gene3D" id="3.40.470.10">
    <property type="entry name" value="Uracil-DNA glycosylase-like domain"/>
    <property type="match status" value="1"/>
</dbReference>
<protein>
    <recommendedName>
        <fullName evidence="4">Type-4 uracil-DNA glycosylase</fullName>
        <ecNumber evidence="3">3.2.2.27</ecNumber>
    </recommendedName>
</protein>
<dbReference type="InterPro" id="IPR051536">
    <property type="entry name" value="UDG_Type-4/5"/>
</dbReference>
<dbReference type="CDD" id="cd10030">
    <property type="entry name" value="UDG-F4_TTUDGA_SPO1dp_like"/>
    <property type="match status" value="1"/>
</dbReference>
<keyword evidence="7" id="KW-0227">DNA damage</keyword>
<feature type="compositionally biased region" description="Low complexity" evidence="12">
    <location>
        <begin position="78"/>
        <end position="98"/>
    </location>
</feature>
<proteinExistence type="inferred from homology"/>
<name>A0ABP9V1Z9_9BACT</name>
<dbReference type="NCBIfam" id="TIGR00758">
    <property type="entry name" value="UDG_fam4"/>
    <property type="match status" value="1"/>
</dbReference>
<evidence type="ECO:0000256" key="9">
    <source>
        <dbReference type="ARBA" id="ARBA00023004"/>
    </source>
</evidence>
<evidence type="ECO:0000256" key="5">
    <source>
        <dbReference type="ARBA" id="ARBA00022485"/>
    </source>
</evidence>
<dbReference type="EC" id="3.2.2.27" evidence="3"/>
<evidence type="ECO:0000313" key="14">
    <source>
        <dbReference type="EMBL" id="GAA5496713.1"/>
    </source>
</evidence>
<keyword evidence="5" id="KW-0004">4Fe-4S</keyword>
<dbReference type="InterPro" id="IPR036895">
    <property type="entry name" value="Uracil-DNA_glycosylase-like_sf"/>
</dbReference>
<feature type="domain" description="Uracil-DNA glycosylase-like" evidence="13">
    <location>
        <begin position="158"/>
        <end position="312"/>
    </location>
</feature>
<dbReference type="InterPro" id="IPR005122">
    <property type="entry name" value="Uracil-DNA_glycosylase-like"/>
</dbReference>
<reference evidence="14 15" key="1">
    <citation type="submission" date="2024-02" db="EMBL/GenBank/DDBJ databases">
        <title>Rubritalea halochordaticola NBRC 107102.</title>
        <authorList>
            <person name="Ichikawa N."/>
            <person name="Katano-Makiyama Y."/>
            <person name="Hidaka K."/>
        </authorList>
    </citation>
    <scope>NUCLEOTIDE SEQUENCE [LARGE SCALE GENOMIC DNA]</scope>
    <source>
        <strain evidence="14 15">NBRC 107102</strain>
    </source>
</reference>
<dbReference type="InterPro" id="IPR005273">
    <property type="entry name" value="Ura-DNA_glyco_family4"/>
</dbReference>
<dbReference type="SMART" id="SM00987">
    <property type="entry name" value="UreE_C"/>
    <property type="match status" value="1"/>
</dbReference>
<evidence type="ECO:0000256" key="2">
    <source>
        <dbReference type="ARBA" id="ARBA00006521"/>
    </source>
</evidence>
<evidence type="ECO:0000256" key="8">
    <source>
        <dbReference type="ARBA" id="ARBA00022801"/>
    </source>
</evidence>
<keyword evidence="6" id="KW-0479">Metal-binding</keyword>
<sequence>MVVEVKIPRTFRILSTCANDLDDGEGGRGCSGMTATEPVIEYLRQLERQGKTHVHLDEQARLILREFYKRAAGIGNQPAAPVSPATAASSAQAASAAPQPSPSVLREEPAPQARAIEPVTQLRVEGVTAAEKIAGLKAQAAAWKPAKDLGTLREKMVFSCGHPEAEIMFVGEAPGYHEEQKGEPFVGPAGQKLDGILKAMGLSRREVYISNIVKWRPKMQNQTTNNRKPSAEEMASSLGFVKAEIAVVEPKVIIALGASAAEGLLGRKEPVADLREKFHAVDGVPVRVTYHPSYLLHNEQTEEKRKVWEDMLAVMDYLGMPINEKQRGFFLPKGQS</sequence>
<organism evidence="14 15">
    <name type="scientific">Rubritalea halochordaticola</name>
    <dbReference type="NCBI Taxonomy" id="714537"/>
    <lineage>
        <taxon>Bacteria</taxon>
        <taxon>Pseudomonadati</taxon>
        <taxon>Verrucomicrobiota</taxon>
        <taxon>Verrucomicrobiia</taxon>
        <taxon>Verrucomicrobiales</taxon>
        <taxon>Rubritaleaceae</taxon>
        <taxon>Rubritalea</taxon>
    </lineage>
</organism>